<dbReference type="GO" id="GO:0080090">
    <property type="term" value="P:regulation of primary metabolic process"/>
    <property type="evidence" value="ECO:0007669"/>
    <property type="project" value="UniProtKB-ARBA"/>
</dbReference>
<name>A0AAD1HH98_9MYCO</name>
<evidence type="ECO:0000256" key="1">
    <source>
        <dbReference type="ARBA" id="ARBA00012513"/>
    </source>
</evidence>
<dbReference type="GO" id="GO:0004674">
    <property type="term" value="F:protein serine/threonine kinase activity"/>
    <property type="evidence" value="ECO:0007669"/>
    <property type="project" value="UniProtKB-KW"/>
</dbReference>
<dbReference type="CDD" id="cd14014">
    <property type="entry name" value="STKc_PknB_like"/>
    <property type="match status" value="1"/>
</dbReference>
<dbReference type="InterPro" id="IPR000719">
    <property type="entry name" value="Prot_kinase_dom"/>
</dbReference>
<feature type="domain" description="Protein kinase" evidence="7">
    <location>
        <begin position="9"/>
        <end position="242"/>
    </location>
</feature>
<keyword evidence="6" id="KW-0067">ATP-binding</keyword>
<dbReference type="SUPFAM" id="SSF56112">
    <property type="entry name" value="Protein kinase-like (PK-like)"/>
    <property type="match status" value="1"/>
</dbReference>
<dbReference type="AlphaFoldDB" id="A0AAD1HH98"/>
<accession>A0AAD1HH98</accession>
<evidence type="ECO:0000313" key="8">
    <source>
        <dbReference type="EMBL" id="BBX05353.1"/>
    </source>
</evidence>
<evidence type="ECO:0000256" key="5">
    <source>
        <dbReference type="ARBA" id="ARBA00022777"/>
    </source>
</evidence>
<protein>
    <recommendedName>
        <fullName evidence="1">non-specific serine/threonine protein kinase</fullName>
        <ecNumber evidence="1">2.7.11.1</ecNumber>
    </recommendedName>
</protein>
<evidence type="ECO:0000256" key="2">
    <source>
        <dbReference type="ARBA" id="ARBA00022527"/>
    </source>
</evidence>
<keyword evidence="4" id="KW-0547">Nucleotide-binding</keyword>
<dbReference type="GO" id="GO:0005524">
    <property type="term" value="F:ATP binding"/>
    <property type="evidence" value="ECO:0007669"/>
    <property type="project" value="UniProtKB-KW"/>
</dbReference>
<keyword evidence="5" id="KW-0418">Kinase</keyword>
<dbReference type="PANTHER" id="PTHR43289">
    <property type="entry name" value="MITOGEN-ACTIVATED PROTEIN KINASE KINASE KINASE 20-RELATED"/>
    <property type="match status" value="1"/>
</dbReference>
<dbReference type="Gene3D" id="1.10.510.10">
    <property type="entry name" value="Transferase(Phosphotransferase) domain 1"/>
    <property type="match status" value="1"/>
</dbReference>
<evidence type="ECO:0000259" key="7">
    <source>
        <dbReference type="PROSITE" id="PS50011"/>
    </source>
</evidence>
<organism evidence="8 9">
    <name type="scientific">Mycolicibacterium aichiense</name>
    <dbReference type="NCBI Taxonomy" id="1799"/>
    <lineage>
        <taxon>Bacteria</taxon>
        <taxon>Bacillati</taxon>
        <taxon>Actinomycetota</taxon>
        <taxon>Actinomycetes</taxon>
        <taxon>Mycobacteriales</taxon>
        <taxon>Mycobacteriaceae</taxon>
        <taxon>Mycolicibacterium</taxon>
    </lineage>
</organism>
<dbReference type="EC" id="2.7.11.1" evidence="1"/>
<dbReference type="SMART" id="SM00220">
    <property type="entry name" value="S_TKc"/>
    <property type="match status" value="1"/>
</dbReference>
<proteinExistence type="predicted"/>
<dbReference type="Proteomes" id="UP000467327">
    <property type="component" value="Chromosome"/>
</dbReference>
<dbReference type="PROSITE" id="PS00108">
    <property type="entry name" value="PROTEIN_KINASE_ST"/>
    <property type="match status" value="1"/>
</dbReference>
<evidence type="ECO:0000256" key="3">
    <source>
        <dbReference type="ARBA" id="ARBA00022679"/>
    </source>
</evidence>
<evidence type="ECO:0000313" key="9">
    <source>
        <dbReference type="Proteomes" id="UP000467327"/>
    </source>
</evidence>
<keyword evidence="9" id="KW-1185">Reference proteome</keyword>
<dbReference type="InterPro" id="IPR008271">
    <property type="entry name" value="Ser/Thr_kinase_AS"/>
</dbReference>
<dbReference type="PROSITE" id="PS50011">
    <property type="entry name" value="PROTEIN_KINASE_DOM"/>
    <property type="match status" value="1"/>
</dbReference>
<sequence length="249" mass="26284">MDPVSIGGYVVESVLGTGGVGTVYLAHDSATPVALKVSTSGAPPAVVHPNIVPVYEQGTTPDGKHWLAMQYVAGGDADSELRAGRMSPERAVHIIADIARALDYAHAQGVVHGDVKPSNFLLDRDRVLLADFGSRPFAADGMVLTSAAYAAPEMLCGNEVDGRADVYSLGCSLFRLLTGKPPFFDAGSKDEVVQAHLHREPPRPTRFAPWLPAAMNHVIATAMAKDTRLRYPSAGGLAHAADAALHVKD</sequence>
<dbReference type="InterPro" id="IPR011009">
    <property type="entry name" value="Kinase-like_dom_sf"/>
</dbReference>
<dbReference type="KEGG" id="maic:MAIC_01560"/>
<dbReference type="RefSeq" id="WP_163789041.1">
    <property type="nucleotide sequence ID" value="NZ_AP022561.1"/>
</dbReference>
<evidence type="ECO:0000256" key="6">
    <source>
        <dbReference type="ARBA" id="ARBA00022840"/>
    </source>
</evidence>
<gene>
    <name evidence="8" type="ORF">MAIC_01560</name>
</gene>
<evidence type="ECO:0000256" key="4">
    <source>
        <dbReference type="ARBA" id="ARBA00022741"/>
    </source>
</evidence>
<dbReference type="Pfam" id="PF00069">
    <property type="entry name" value="Pkinase"/>
    <property type="match status" value="1"/>
</dbReference>
<reference evidence="8 9" key="1">
    <citation type="journal article" date="2019" name="Emerg. Microbes Infect.">
        <title>Comprehensive subspecies identification of 175 nontuberculous mycobacteria species based on 7547 genomic profiles.</title>
        <authorList>
            <person name="Matsumoto Y."/>
            <person name="Kinjo T."/>
            <person name="Motooka D."/>
            <person name="Nabeya D."/>
            <person name="Jung N."/>
            <person name="Uechi K."/>
            <person name="Horii T."/>
            <person name="Iida T."/>
            <person name="Fujita J."/>
            <person name="Nakamura S."/>
        </authorList>
    </citation>
    <scope>NUCLEOTIDE SEQUENCE [LARGE SCALE GENOMIC DNA]</scope>
    <source>
        <strain evidence="8 9">JCM 6376</strain>
    </source>
</reference>
<keyword evidence="3" id="KW-0808">Transferase</keyword>
<dbReference type="EMBL" id="AP022561">
    <property type="protein sequence ID" value="BBX05353.1"/>
    <property type="molecule type" value="Genomic_DNA"/>
</dbReference>
<dbReference type="Gene3D" id="3.30.200.20">
    <property type="entry name" value="Phosphorylase Kinase, domain 1"/>
    <property type="match status" value="1"/>
</dbReference>
<dbReference type="PANTHER" id="PTHR43289:SF6">
    <property type="entry name" value="SERINE_THREONINE-PROTEIN KINASE NEKL-3"/>
    <property type="match status" value="1"/>
</dbReference>
<keyword evidence="2" id="KW-0723">Serine/threonine-protein kinase</keyword>